<reference evidence="1 2" key="1">
    <citation type="journal article" date="2019" name="Sci. Rep.">
        <title>Orb-weaving spider Araneus ventricosus genome elucidates the spidroin gene catalogue.</title>
        <authorList>
            <person name="Kono N."/>
            <person name="Nakamura H."/>
            <person name="Ohtoshi R."/>
            <person name="Moran D.A.P."/>
            <person name="Shinohara A."/>
            <person name="Yoshida Y."/>
            <person name="Fujiwara M."/>
            <person name="Mori M."/>
            <person name="Tomita M."/>
            <person name="Arakawa K."/>
        </authorList>
    </citation>
    <scope>NUCLEOTIDE SEQUENCE [LARGE SCALE GENOMIC DNA]</scope>
</reference>
<dbReference type="AlphaFoldDB" id="A0A4Y2HCY3"/>
<evidence type="ECO:0000313" key="2">
    <source>
        <dbReference type="Proteomes" id="UP000499080"/>
    </source>
</evidence>
<sequence length="96" mass="10716">MVEKAKTVLNQSGLVVKSRLRGWRVPGPKPDFTEDPPSMWACCTLNHTWSALPLAWCGGMEREVPARPHPRHLTAVQNCEVRSKIALVLLQNGTLM</sequence>
<dbReference type="Proteomes" id="UP000499080">
    <property type="component" value="Unassembled WGS sequence"/>
</dbReference>
<accession>A0A4Y2HCY3</accession>
<keyword evidence="2" id="KW-1185">Reference proteome</keyword>
<organism evidence="1 2">
    <name type="scientific">Araneus ventricosus</name>
    <name type="common">Orbweaver spider</name>
    <name type="synonym">Epeira ventricosa</name>
    <dbReference type="NCBI Taxonomy" id="182803"/>
    <lineage>
        <taxon>Eukaryota</taxon>
        <taxon>Metazoa</taxon>
        <taxon>Ecdysozoa</taxon>
        <taxon>Arthropoda</taxon>
        <taxon>Chelicerata</taxon>
        <taxon>Arachnida</taxon>
        <taxon>Araneae</taxon>
        <taxon>Araneomorphae</taxon>
        <taxon>Entelegynae</taxon>
        <taxon>Araneoidea</taxon>
        <taxon>Araneidae</taxon>
        <taxon>Araneus</taxon>
    </lineage>
</organism>
<evidence type="ECO:0000313" key="1">
    <source>
        <dbReference type="EMBL" id="GBM63139.1"/>
    </source>
</evidence>
<gene>
    <name evidence="1" type="ORF">AVEN_150266_1</name>
</gene>
<name>A0A4Y2HCY3_ARAVE</name>
<comment type="caution">
    <text evidence="1">The sequence shown here is derived from an EMBL/GenBank/DDBJ whole genome shotgun (WGS) entry which is preliminary data.</text>
</comment>
<dbReference type="EMBL" id="BGPR01001852">
    <property type="protein sequence ID" value="GBM63139.1"/>
    <property type="molecule type" value="Genomic_DNA"/>
</dbReference>
<protein>
    <submittedName>
        <fullName evidence="1">Uncharacterized protein</fullName>
    </submittedName>
</protein>
<proteinExistence type="predicted"/>